<dbReference type="Pfam" id="PF06110">
    <property type="entry name" value="TXD17-like_Trx"/>
    <property type="match status" value="1"/>
</dbReference>
<evidence type="ECO:0000256" key="2">
    <source>
        <dbReference type="ARBA" id="ARBA00016949"/>
    </source>
</evidence>
<dbReference type="InterPro" id="IPR010357">
    <property type="entry name" value="TXNDC17_dom"/>
</dbReference>
<dbReference type="OrthoDB" id="78947at2759"/>
<gene>
    <name evidence="4" type="primary">txndc17</name>
    <name evidence="4" type="ORF">T01_14901</name>
</gene>
<comment type="caution">
    <text evidence="4">The sequence shown here is derived from an EMBL/GenBank/DDBJ whole genome shotgun (WGS) entry which is preliminary data.</text>
</comment>
<dbReference type="GO" id="GO:0005829">
    <property type="term" value="C:cytosol"/>
    <property type="evidence" value="ECO:0007669"/>
    <property type="project" value="TreeGrafter"/>
</dbReference>
<proteinExistence type="inferred from homology"/>
<dbReference type="SUPFAM" id="SSF52833">
    <property type="entry name" value="Thioredoxin-like"/>
    <property type="match status" value="1"/>
</dbReference>
<dbReference type="EMBL" id="JYDH01000060">
    <property type="protein sequence ID" value="KRY34922.1"/>
    <property type="molecule type" value="Genomic_DNA"/>
</dbReference>
<feature type="domain" description="Thioredoxin" evidence="3">
    <location>
        <begin position="132"/>
        <end position="226"/>
    </location>
</feature>
<dbReference type="InterPro" id="IPR045108">
    <property type="entry name" value="TXNDC17-like"/>
</dbReference>
<keyword evidence="5" id="KW-1185">Reference proteome</keyword>
<dbReference type="Gene3D" id="3.40.30.10">
    <property type="entry name" value="Glutaredoxin"/>
    <property type="match status" value="1"/>
</dbReference>
<name>A0A0V1BD36_TRISP</name>
<dbReference type="PANTHER" id="PTHR12452:SF0">
    <property type="entry name" value="THIOREDOXIN DOMAIN-CONTAINING PROTEIN 17"/>
    <property type="match status" value="1"/>
</dbReference>
<dbReference type="eggNOG" id="KOG3425">
    <property type="taxonomic scope" value="Eukaryota"/>
</dbReference>
<dbReference type="InParanoid" id="A0A0V1BD36"/>
<evidence type="ECO:0000259" key="3">
    <source>
        <dbReference type="Pfam" id="PF06110"/>
    </source>
</evidence>
<dbReference type="Proteomes" id="UP000054776">
    <property type="component" value="Unassembled WGS sequence"/>
</dbReference>
<sequence>MCIVKRTSWGYHFSESLKKELQILRCCIVMQGPRTRVPKAGRIYLHYRGTTPLQARWTAWSRSLHGPWLTPAQFIYADSFAMTYVSSEYHCVGKYATKAPSTPESVTVRQRNRINPELRYVSTCRSLRQLASQVHSSYNIYVIFCGTRNQWGYSWCPMCTALEHYVKQLAYYLPEETLLIYVEVGTLEQFQDESNCFRKDEVVKLRRVPTLMNWRTGERLVENESVDFAKLMKFMGLEKLH</sequence>
<protein>
    <recommendedName>
        <fullName evidence="2">Thioredoxin domain-containing protein 17</fullName>
    </recommendedName>
</protein>
<dbReference type="AlphaFoldDB" id="A0A0V1BD36"/>
<accession>A0A0V1BD36</accession>
<evidence type="ECO:0000256" key="1">
    <source>
        <dbReference type="ARBA" id="ARBA00008987"/>
    </source>
</evidence>
<dbReference type="PANTHER" id="PTHR12452">
    <property type="entry name" value="42-9-9 PROTEIN-RELATED"/>
    <property type="match status" value="1"/>
</dbReference>
<comment type="similarity">
    <text evidence="1">Belongs to the thioredoxin family.</text>
</comment>
<evidence type="ECO:0000313" key="5">
    <source>
        <dbReference type="Proteomes" id="UP000054776"/>
    </source>
</evidence>
<organism evidence="4 5">
    <name type="scientific">Trichinella spiralis</name>
    <name type="common">Trichina worm</name>
    <dbReference type="NCBI Taxonomy" id="6334"/>
    <lineage>
        <taxon>Eukaryota</taxon>
        <taxon>Metazoa</taxon>
        <taxon>Ecdysozoa</taxon>
        <taxon>Nematoda</taxon>
        <taxon>Enoplea</taxon>
        <taxon>Dorylaimia</taxon>
        <taxon>Trichinellida</taxon>
        <taxon>Trichinellidae</taxon>
        <taxon>Trichinella</taxon>
    </lineage>
</organism>
<dbReference type="GO" id="GO:0047134">
    <property type="term" value="F:protein-disulfide reductase [NAD(P)H] activity"/>
    <property type="evidence" value="ECO:0007669"/>
    <property type="project" value="InterPro"/>
</dbReference>
<dbReference type="InterPro" id="IPR036249">
    <property type="entry name" value="Thioredoxin-like_sf"/>
</dbReference>
<dbReference type="STRING" id="6334.A0A0V1BD36"/>
<reference evidence="4 5" key="1">
    <citation type="submission" date="2015-01" db="EMBL/GenBank/DDBJ databases">
        <title>Evolution of Trichinella species and genotypes.</title>
        <authorList>
            <person name="Korhonen P.K."/>
            <person name="Edoardo P."/>
            <person name="Giuseppe L.R."/>
            <person name="Gasser R.B."/>
        </authorList>
    </citation>
    <scope>NUCLEOTIDE SEQUENCE [LARGE SCALE GENOMIC DNA]</scope>
    <source>
        <strain evidence="4">ISS3</strain>
    </source>
</reference>
<evidence type="ECO:0000313" key="4">
    <source>
        <dbReference type="EMBL" id="KRY34922.1"/>
    </source>
</evidence>